<accession>A0A5Q4VF29</accession>
<evidence type="ECO:0000256" key="6">
    <source>
        <dbReference type="ARBA" id="ARBA00048439"/>
    </source>
</evidence>
<dbReference type="EC" id="2.4.1.110" evidence="4"/>
<evidence type="ECO:0000313" key="9">
    <source>
        <dbReference type="EMBL" id="TYT75573.1"/>
    </source>
</evidence>
<evidence type="ECO:0000256" key="3">
    <source>
        <dbReference type="ARBA" id="ARBA00022679"/>
    </source>
</evidence>
<evidence type="ECO:0000259" key="7">
    <source>
        <dbReference type="Pfam" id="PF00534"/>
    </source>
</evidence>
<evidence type="ECO:0000313" key="10">
    <source>
        <dbReference type="Proteomes" id="UP000321899"/>
    </source>
</evidence>
<keyword evidence="3" id="KW-0808">Transferase</keyword>
<dbReference type="Pfam" id="PF00534">
    <property type="entry name" value="Glycos_transf_1"/>
    <property type="match status" value="1"/>
</dbReference>
<comment type="caution">
    <text evidence="9">The sequence shown here is derived from an EMBL/GenBank/DDBJ whole genome shotgun (WGS) entry which is preliminary data.</text>
</comment>
<dbReference type="Pfam" id="PF12038">
    <property type="entry name" value="QTMAN_N"/>
    <property type="match status" value="1"/>
</dbReference>
<evidence type="ECO:0000259" key="8">
    <source>
        <dbReference type="Pfam" id="PF12038"/>
    </source>
</evidence>
<dbReference type="SUPFAM" id="SSF53756">
    <property type="entry name" value="UDP-Glycosyltransferase/glycogen phosphorylase"/>
    <property type="match status" value="1"/>
</dbReference>
<dbReference type="InterPro" id="IPR051862">
    <property type="entry name" value="GT-like_domain_containing_1"/>
</dbReference>
<dbReference type="Gene3D" id="3.40.50.2000">
    <property type="entry name" value="Glycogen Phosphorylase B"/>
    <property type="match status" value="1"/>
</dbReference>
<gene>
    <name evidence="9" type="ORF">FIM25_03805</name>
</gene>
<dbReference type="GO" id="GO:0016438">
    <property type="term" value="F:tRNA-queuosine(34) beta-mannosyltransferase activity"/>
    <property type="evidence" value="ECO:0007669"/>
    <property type="project" value="UniProtKB-EC"/>
</dbReference>
<keyword evidence="10" id="KW-1185">Reference proteome</keyword>
<evidence type="ECO:0000256" key="2">
    <source>
        <dbReference type="ARBA" id="ARBA00022676"/>
    </source>
</evidence>
<dbReference type="RefSeq" id="WP_139446476.1">
    <property type="nucleotide sequence ID" value="NZ_VDMB01000003.1"/>
</dbReference>
<dbReference type="InterPro" id="IPR022701">
    <property type="entry name" value="QTMAN_N"/>
</dbReference>
<comment type="catalytic activity">
    <reaction evidence="6">
        <text>queuosine(34) in tRNA(Asp) + GDP-alpha-D-mannose = O-4''-alpha-D-mannosylqueuosine(34) in tRNA(Asp) + GDP + H(+)</text>
        <dbReference type="Rhea" id="RHEA:12885"/>
        <dbReference type="Rhea" id="RHEA-COMP:18572"/>
        <dbReference type="Rhea" id="RHEA-COMP:18581"/>
        <dbReference type="ChEBI" id="CHEBI:15378"/>
        <dbReference type="ChEBI" id="CHEBI:57527"/>
        <dbReference type="ChEBI" id="CHEBI:58189"/>
        <dbReference type="ChEBI" id="CHEBI:194431"/>
        <dbReference type="ChEBI" id="CHEBI:194442"/>
        <dbReference type="EC" id="2.4.1.110"/>
    </reaction>
    <physiologicalReaction direction="left-to-right" evidence="6">
        <dbReference type="Rhea" id="RHEA:12886"/>
    </physiologicalReaction>
</comment>
<reference evidence="9 10" key="1">
    <citation type="submission" date="2019-06" db="EMBL/GenBank/DDBJ databases">
        <title>Desulfobotulus mexicanus sp. nov., a novel sulfate-reducing bacterium isolated from the sediment of an alkaline crater lake in Mexico.</title>
        <authorList>
            <person name="Hirschler-Rea A."/>
        </authorList>
    </citation>
    <scope>NUCLEOTIDE SEQUENCE [LARGE SCALE GENOMIC DNA]</scope>
    <source>
        <strain evidence="9 10">PAR22N</strain>
    </source>
</reference>
<sequence>MRFLMLEAYYGGSHKAFMDGLCQYLPHITELKTLPARHWKWRMRSAALLFLKDIIKIEAYDAVITTNMMSVSDFKALAGPLCPPVFLYFHENQFDYPPSPNSHIDLQPAMTDLTSALVADFVAFNSESHKNRFLSTAENIFRRFPKPGILWTLDEIREKSVVLYPGCDLVDFSFEGKSFSESPRSIVWNHRWEHDKNPSGFFDALSEIKEKRIPFQLMLLGARHSKIPAVFVKAMEKFKDHIICSDYPSKKEDYARLLSKAHICVSTADQENFGMAVAEAMAAGCLPLLPARLSYPELLPDDLHSTLLYKNSEELVSQLEWLLSCPEKELEKFKRLTSWIQRFDWKESISPFIQALEALVHGKHLNP</sequence>
<dbReference type="OrthoDB" id="9792163at2"/>
<keyword evidence="2" id="KW-0328">Glycosyltransferase</keyword>
<dbReference type="PANTHER" id="PTHR13615">
    <property type="entry name" value="GLYCOSYLTRANSFERASE-LIKE 1"/>
    <property type="match status" value="1"/>
</dbReference>
<dbReference type="AlphaFoldDB" id="A0A5Q4VF29"/>
<evidence type="ECO:0000256" key="4">
    <source>
        <dbReference type="ARBA" id="ARBA00044517"/>
    </source>
</evidence>
<feature type="domain" description="tRNA-queuosine alpha-mannosyltransferase N-terminal" evidence="8">
    <location>
        <begin position="3"/>
        <end position="166"/>
    </location>
</feature>
<comment type="similarity">
    <text evidence="1">Belongs to the glycosyltransferase group 1 family. Glycosyltransferase 4 subfamily.</text>
</comment>
<feature type="domain" description="Glycosyl transferase family 1" evidence="7">
    <location>
        <begin position="179"/>
        <end position="332"/>
    </location>
</feature>
<name>A0A5Q4VF29_9BACT</name>
<evidence type="ECO:0000256" key="5">
    <source>
        <dbReference type="ARBA" id="ARBA00044539"/>
    </source>
</evidence>
<dbReference type="PANTHER" id="PTHR13615:SF3">
    <property type="entry name" value="GLYCOSYLTRANSFERASE-LIKE DOMAIN-CONTAINING PROTEIN 1"/>
    <property type="match status" value="1"/>
</dbReference>
<dbReference type="Proteomes" id="UP000321899">
    <property type="component" value="Unassembled WGS sequence"/>
</dbReference>
<protein>
    <recommendedName>
        <fullName evidence="5">tRNA-queuosine alpha-mannosyltransferase</fullName>
        <ecNumber evidence="4">2.4.1.110</ecNumber>
    </recommendedName>
</protein>
<dbReference type="EMBL" id="VDMB01000003">
    <property type="protein sequence ID" value="TYT75573.1"/>
    <property type="molecule type" value="Genomic_DNA"/>
</dbReference>
<proteinExistence type="inferred from homology"/>
<dbReference type="CDD" id="cd03801">
    <property type="entry name" value="GT4_PimA-like"/>
    <property type="match status" value="1"/>
</dbReference>
<evidence type="ECO:0000256" key="1">
    <source>
        <dbReference type="ARBA" id="ARBA00009481"/>
    </source>
</evidence>
<dbReference type="InterPro" id="IPR001296">
    <property type="entry name" value="Glyco_trans_1"/>
</dbReference>
<organism evidence="9 10">
    <name type="scientific">Desulfobotulus mexicanus</name>
    <dbReference type="NCBI Taxonomy" id="2586642"/>
    <lineage>
        <taxon>Bacteria</taxon>
        <taxon>Pseudomonadati</taxon>
        <taxon>Thermodesulfobacteriota</taxon>
        <taxon>Desulfobacteria</taxon>
        <taxon>Desulfobacterales</taxon>
        <taxon>Desulfobacteraceae</taxon>
        <taxon>Desulfobotulus</taxon>
    </lineage>
</organism>